<comment type="caution">
    <text evidence="2">The sequence shown here is derived from an EMBL/GenBank/DDBJ whole genome shotgun (WGS) entry which is preliminary data.</text>
</comment>
<accession>A0A2H0UEL0</accession>
<feature type="domain" description="NTP pyrophosphohydrolase MazG-like" evidence="1">
    <location>
        <begin position="29"/>
        <end position="102"/>
    </location>
</feature>
<evidence type="ECO:0000313" key="2">
    <source>
        <dbReference type="EMBL" id="PIR84853.1"/>
    </source>
</evidence>
<organism evidence="2 3">
    <name type="scientific">Candidatus Kaiserbacteria bacterium CG10_big_fil_rev_8_21_14_0_10_47_16</name>
    <dbReference type="NCBI Taxonomy" id="1974608"/>
    <lineage>
        <taxon>Bacteria</taxon>
        <taxon>Candidatus Kaiseribacteriota</taxon>
    </lineage>
</organism>
<sequence length="113" mass="12918">MDFREYQKKSRETAMYPGNGSNFVYPALGLAGETGEVVEKVKKLLRNHEVTEASQIPVEKKEEIEKEMGDVLWYLAQLATELDIDFGDVAEQNIEKILSRKERGMLHSEGDNR</sequence>
<name>A0A2H0UEL0_9BACT</name>
<dbReference type="SUPFAM" id="SSF101386">
    <property type="entry name" value="all-alpha NTP pyrophosphatases"/>
    <property type="match status" value="1"/>
</dbReference>
<evidence type="ECO:0000259" key="1">
    <source>
        <dbReference type="Pfam" id="PF03819"/>
    </source>
</evidence>
<evidence type="ECO:0000313" key="3">
    <source>
        <dbReference type="Proteomes" id="UP000229344"/>
    </source>
</evidence>
<dbReference type="AlphaFoldDB" id="A0A2H0UEL0"/>
<dbReference type="Pfam" id="PF03819">
    <property type="entry name" value="MazG"/>
    <property type="match status" value="1"/>
</dbReference>
<protein>
    <recommendedName>
        <fullName evidence="1">NTP pyrophosphohydrolase MazG-like domain-containing protein</fullName>
    </recommendedName>
</protein>
<dbReference type="InterPro" id="IPR004518">
    <property type="entry name" value="MazG-like_dom"/>
</dbReference>
<gene>
    <name evidence="2" type="ORF">COU16_00495</name>
</gene>
<dbReference type="EMBL" id="PFBI01000003">
    <property type="protein sequence ID" value="PIR84853.1"/>
    <property type="molecule type" value="Genomic_DNA"/>
</dbReference>
<dbReference type="PIRSF" id="PIRSF006639">
    <property type="entry name" value="UCP006639_pph"/>
    <property type="match status" value="1"/>
</dbReference>
<reference evidence="3" key="1">
    <citation type="submission" date="2017-09" db="EMBL/GenBank/DDBJ databases">
        <title>Depth-based differentiation of microbial function through sediment-hosted aquifers and enrichment of novel symbionts in the deep terrestrial subsurface.</title>
        <authorList>
            <person name="Probst A.J."/>
            <person name="Ladd B."/>
            <person name="Jarett J.K."/>
            <person name="Geller-Mcgrath D.E."/>
            <person name="Sieber C.M.K."/>
            <person name="Emerson J.B."/>
            <person name="Anantharaman K."/>
            <person name="Thomas B.C."/>
            <person name="Malmstrom R."/>
            <person name="Stieglmeier M."/>
            <person name="Klingl A."/>
            <person name="Woyke T."/>
            <person name="Ryan C.M."/>
            <person name="Banfield J.F."/>
        </authorList>
    </citation>
    <scope>NUCLEOTIDE SEQUENCE [LARGE SCALE GENOMIC DNA]</scope>
</reference>
<proteinExistence type="predicted"/>
<dbReference type="CDD" id="cd11541">
    <property type="entry name" value="NTP-PPase_u4"/>
    <property type="match status" value="1"/>
</dbReference>
<dbReference type="Gene3D" id="1.10.287.1080">
    <property type="entry name" value="MazG-like"/>
    <property type="match status" value="1"/>
</dbReference>
<dbReference type="Proteomes" id="UP000229344">
    <property type="component" value="Unassembled WGS sequence"/>
</dbReference>
<dbReference type="InterPro" id="IPR011379">
    <property type="entry name" value="MazG-related_GP37"/>
</dbReference>